<proteinExistence type="predicted"/>
<organism evidence="2 3">
    <name type="scientific">Hymenobacter aquaticus</name>
    <dbReference type="NCBI Taxonomy" id="1867101"/>
    <lineage>
        <taxon>Bacteria</taxon>
        <taxon>Pseudomonadati</taxon>
        <taxon>Bacteroidota</taxon>
        <taxon>Cytophagia</taxon>
        <taxon>Cytophagales</taxon>
        <taxon>Hymenobacteraceae</taxon>
        <taxon>Hymenobacter</taxon>
    </lineage>
</organism>
<dbReference type="AlphaFoldDB" id="A0A4Z0Q4E4"/>
<dbReference type="OrthoDB" id="9815195at2"/>
<dbReference type="Pfam" id="PF13645">
    <property type="entry name" value="YkuD_2"/>
    <property type="match status" value="1"/>
</dbReference>
<dbReference type="RefSeq" id="WP_135462057.1">
    <property type="nucleotide sequence ID" value="NZ_SRLC01000001.1"/>
</dbReference>
<keyword evidence="3" id="KW-1185">Reference proteome</keyword>
<keyword evidence="1" id="KW-0732">Signal</keyword>
<name>A0A4Z0Q4E4_9BACT</name>
<dbReference type="InterPro" id="IPR032676">
    <property type="entry name" value="YkuD_2"/>
</dbReference>
<feature type="signal peptide" evidence="1">
    <location>
        <begin position="1"/>
        <end position="28"/>
    </location>
</feature>
<dbReference type="Proteomes" id="UP000297549">
    <property type="component" value="Unassembled WGS sequence"/>
</dbReference>
<sequence>MFTTRTAFTGLLLTTLTLLLSFTGPSTAADNPGNPAKLTLAANAAARKAFYTAAFEQHALLTYTQSGLTTSGLSFPVFREALVGYYNLQQRGLASAGKSLLTVIDFSRSSRLKRLWVLDVKKQKVLFHTLVAHGKNTGEEFATAFSNVNGSEQSSIGFYLTGNTYTGKHGLSLKLQGLETRYNSNAASRAVVVHGAEYVCEEFVRQHGRLGRSQGCPALPTDQASAIIRAIKGGSVIYAHAPARINYTSSFLQLDPALTAFARTQGLASL</sequence>
<comment type="caution">
    <text evidence="2">The sequence shown here is derived from an EMBL/GenBank/DDBJ whole genome shotgun (WGS) entry which is preliminary data.</text>
</comment>
<feature type="chain" id="PRO_5021353391" evidence="1">
    <location>
        <begin position="29"/>
        <end position="270"/>
    </location>
</feature>
<evidence type="ECO:0000313" key="2">
    <source>
        <dbReference type="EMBL" id="TGE24474.1"/>
    </source>
</evidence>
<reference evidence="2 3" key="1">
    <citation type="submission" date="2019-04" db="EMBL/GenBank/DDBJ databases">
        <authorList>
            <person name="Feng G."/>
            <person name="Zhang J."/>
            <person name="Zhu H."/>
        </authorList>
    </citation>
    <scope>NUCLEOTIDE SEQUENCE [LARGE SCALE GENOMIC DNA]</scope>
    <source>
        <strain evidence="2 3">JCM 31653</strain>
    </source>
</reference>
<dbReference type="PANTHER" id="PTHR38477">
    <property type="entry name" value="HYPOTHETICAL EXPORTED PROTEIN"/>
    <property type="match status" value="1"/>
</dbReference>
<protein>
    <submittedName>
        <fullName evidence="2">Murein L,D-transpeptidase catalytic domain family protein</fullName>
    </submittedName>
</protein>
<dbReference type="EMBL" id="SRLC01000001">
    <property type="protein sequence ID" value="TGE24474.1"/>
    <property type="molecule type" value="Genomic_DNA"/>
</dbReference>
<gene>
    <name evidence="2" type="ORF">E5K00_04465</name>
</gene>
<dbReference type="PANTHER" id="PTHR38477:SF1">
    <property type="entry name" value="MUREIN L,D-TRANSPEPTIDASE CATALYTIC DOMAIN FAMILY PROTEIN"/>
    <property type="match status" value="1"/>
</dbReference>
<evidence type="ECO:0000313" key="3">
    <source>
        <dbReference type="Proteomes" id="UP000297549"/>
    </source>
</evidence>
<accession>A0A4Z0Q4E4</accession>
<evidence type="ECO:0000256" key="1">
    <source>
        <dbReference type="SAM" id="SignalP"/>
    </source>
</evidence>